<reference evidence="3 4" key="1">
    <citation type="submission" date="2016-10" db="EMBL/GenBank/DDBJ databases">
        <authorList>
            <person name="de Groot N.N."/>
        </authorList>
    </citation>
    <scope>NUCLEOTIDE SEQUENCE [LARGE SCALE GENOMIC DNA]</scope>
    <source>
        <strain evidence="3 4">CGMCC 4.3510</strain>
    </source>
</reference>
<dbReference type="Gene3D" id="2.115.10.10">
    <property type="entry name" value="Tachylectin 2"/>
    <property type="match status" value="2"/>
</dbReference>
<accession>A0A1I2JBX3</accession>
<evidence type="ECO:0000256" key="1">
    <source>
        <dbReference type="ARBA" id="ARBA00022729"/>
    </source>
</evidence>
<dbReference type="STRING" id="380248.SAMN05216251_116136"/>
<feature type="signal peptide" evidence="2">
    <location>
        <begin position="1"/>
        <end position="37"/>
    </location>
</feature>
<dbReference type="Pfam" id="PF13517">
    <property type="entry name" value="FG-GAP_3"/>
    <property type="match status" value="2"/>
</dbReference>
<keyword evidence="1 2" id="KW-0732">Signal</keyword>
<evidence type="ECO:0000313" key="4">
    <source>
        <dbReference type="Proteomes" id="UP000199323"/>
    </source>
</evidence>
<dbReference type="SUPFAM" id="SSF69318">
    <property type="entry name" value="Integrin alpha N-terminal domain"/>
    <property type="match status" value="2"/>
</dbReference>
<dbReference type="InterPro" id="IPR028994">
    <property type="entry name" value="Integrin_alpha_N"/>
</dbReference>
<name>A0A1I2JBX3_9ACTN</name>
<dbReference type="PANTHER" id="PTHR44103:SF1">
    <property type="entry name" value="PROPROTEIN CONVERTASE P"/>
    <property type="match status" value="1"/>
</dbReference>
<sequence length="567" mass="59724">MSHAQPARLSRRRRLVAVCTTGALALGALALSTTAQADNGPQLHRVTRPTAPASAQPTLTLPKKKVGQFSTTAAAAPLRYDPDGDGYPDELYRGNSRHYFNSLATKNVDLGASSSGVLYKDVITPGDLDGQAGPEILALTGSGQLSLFNASSFPNGGPLWTGTGWYVYNKIVATDDITGDGKADIVARTPDGQLYLYEGTGNASAPFKGKALIGPGWNQYDQLTSPGDMNGDGVSDLIARDTKGNLYFYAGTGKASGPYAGRVAIGSGWNAYNQLISIGDGDVFARTVNGDLYYYKPNGVGGFAPKLKSGTDWNVELFANSGSNPQFGKKELYGLSTGGTLYWYYTNNNGTLAARQQVSDAGGWKGYTTFGFANSLNDEGYADLLFREGTNLYNLELAGNSPIATGWGGYNIYLGPGDLNGDGKGDLLARDTKGNLYLYRGQGTGTALTGRLLVGPGWNAYNAIVGGGDLTGDGRADIVARGTDGTLWLYKGTGISTRPFQSKVKIGPGWNRYNKLASPGDMDGDGRADLVGVDGNGNLYSYSSTGTGSFKTAVKQGPGWNGYSRLF</sequence>
<dbReference type="EMBL" id="FONG01000016">
    <property type="protein sequence ID" value="SFF50181.1"/>
    <property type="molecule type" value="Genomic_DNA"/>
</dbReference>
<gene>
    <name evidence="3" type="ORF">SAMN05216251_116136</name>
</gene>
<evidence type="ECO:0000256" key="2">
    <source>
        <dbReference type="SAM" id="SignalP"/>
    </source>
</evidence>
<dbReference type="InterPro" id="IPR013517">
    <property type="entry name" value="FG-GAP"/>
</dbReference>
<dbReference type="PROSITE" id="PS51318">
    <property type="entry name" value="TAT"/>
    <property type="match status" value="1"/>
</dbReference>
<proteinExistence type="predicted"/>
<keyword evidence="4" id="KW-1185">Reference proteome</keyword>
<dbReference type="PANTHER" id="PTHR44103">
    <property type="entry name" value="PROPROTEIN CONVERTASE P"/>
    <property type="match status" value="1"/>
</dbReference>
<protein>
    <submittedName>
        <fullName evidence="3">Repeat domain-containing protein</fullName>
    </submittedName>
</protein>
<dbReference type="AlphaFoldDB" id="A0A1I2JBX3"/>
<dbReference type="InterPro" id="IPR006311">
    <property type="entry name" value="TAT_signal"/>
</dbReference>
<feature type="chain" id="PRO_5011647005" evidence="2">
    <location>
        <begin position="38"/>
        <end position="567"/>
    </location>
</feature>
<evidence type="ECO:0000313" key="3">
    <source>
        <dbReference type="EMBL" id="SFF50181.1"/>
    </source>
</evidence>
<organism evidence="3 4">
    <name type="scientific">Actinacidiphila alni</name>
    <dbReference type="NCBI Taxonomy" id="380248"/>
    <lineage>
        <taxon>Bacteria</taxon>
        <taxon>Bacillati</taxon>
        <taxon>Actinomycetota</taxon>
        <taxon>Actinomycetes</taxon>
        <taxon>Kitasatosporales</taxon>
        <taxon>Streptomycetaceae</taxon>
        <taxon>Actinacidiphila</taxon>
    </lineage>
</organism>
<dbReference type="OrthoDB" id="99430at2"/>
<dbReference type="Proteomes" id="UP000199323">
    <property type="component" value="Unassembled WGS sequence"/>
</dbReference>